<reference evidence="9 10" key="1">
    <citation type="submission" date="2018-08" db="EMBL/GenBank/DDBJ databases">
        <title>Actinomadura jelena sp. nov., a novel Actinomycete isolated from soil in Chad.</title>
        <authorList>
            <person name="Shi L."/>
        </authorList>
    </citation>
    <scope>NUCLEOTIDE SEQUENCE [LARGE SCALE GENOMIC DNA]</scope>
    <source>
        <strain evidence="9 10">NEAU-G17</strain>
    </source>
</reference>
<keyword evidence="3" id="KW-1003">Cell membrane</keyword>
<name>A0A372JTK8_9ACTN</name>
<dbReference type="Proteomes" id="UP000261811">
    <property type="component" value="Unassembled WGS sequence"/>
</dbReference>
<dbReference type="PANTHER" id="PTHR33406:SF6">
    <property type="entry name" value="MEMBRANE PROTEIN YDGH-RELATED"/>
    <property type="match status" value="1"/>
</dbReference>
<evidence type="ECO:0000256" key="4">
    <source>
        <dbReference type="ARBA" id="ARBA00022692"/>
    </source>
</evidence>
<proteinExistence type="inferred from homology"/>
<evidence type="ECO:0000256" key="3">
    <source>
        <dbReference type="ARBA" id="ARBA00022475"/>
    </source>
</evidence>
<feature type="transmembrane region" description="Helical" evidence="7">
    <location>
        <begin position="566"/>
        <end position="583"/>
    </location>
</feature>
<dbReference type="InterPro" id="IPR000731">
    <property type="entry name" value="SSD"/>
</dbReference>
<keyword evidence="6 7" id="KW-0472">Membrane</keyword>
<feature type="transmembrane region" description="Helical" evidence="7">
    <location>
        <begin position="276"/>
        <end position="298"/>
    </location>
</feature>
<organism evidence="9 10">
    <name type="scientific">Actinomadura logoneensis</name>
    <dbReference type="NCBI Taxonomy" id="2293572"/>
    <lineage>
        <taxon>Bacteria</taxon>
        <taxon>Bacillati</taxon>
        <taxon>Actinomycetota</taxon>
        <taxon>Actinomycetes</taxon>
        <taxon>Streptosporangiales</taxon>
        <taxon>Thermomonosporaceae</taxon>
        <taxon>Actinomadura</taxon>
    </lineage>
</organism>
<feature type="transmembrane region" description="Helical" evidence="7">
    <location>
        <begin position="218"/>
        <end position="236"/>
    </location>
</feature>
<feature type="transmembrane region" description="Helical" evidence="7">
    <location>
        <begin position="243"/>
        <end position="264"/>
    </location>
</feature>
<feature type="transmembrane region" description="Helical" evidence="7">
    <location>
        <begin position="664"/>
        <end position="692"/>
    </location>
</feature>
<dbReference type="AlphaFoldDB" id="A0A372JTK8"/>
<feature type="transmembrane region" description="Helical" evidence="7">
    <location>
        <begin position="698"/>
        <end position="721"/>
    </location>
</feature>
<feature type="transmembrane region" description="Helical" evidence="7">
    <location>
        <begin position="62"/>
        <end position="80"/>
    </location>
</feature>
<feature type="domain" description="SSD" evidence="8">
    <location>
        <begin position="591"/>
        <end position="721"/>
    </location>
</feature>
<feature type="transmembrane region" description="Helical" evidence="7">
    <location>
        <begin position="319"/>
        <end position="340"/>
    </location>
</feature>
<evidence type="ECO:0000313" key="9">
    <source>
        <dbReference type="EMBL" id="RFU43094.1"/>
    </source>
</evidence>
<evidence type="ECO:0000313" key="10">
    <source>
        <dbReference type="Proteomes" id="UP000261811"/>
    </source>
</evidence>
<feature type="transmembrane region" description="Helical" evidence="7">
    <location>
        <begin position="424"/>
        <end position="445"/>
    </location>
</feature>
<evidence type="ECO:0000259" key="8">
    <source>
        <dbReference type="PROSITE" id="PS50156"/>
    </source>
</evidence>
<comment type="subcellular location">
    <subcellularLocation>
        <location evidence="1">Cell membrane</location>
        <topology evidence="1">Multi-pass membrane protein</topology>
    </subcellularLocation>
</comment>
<dbReference type="PROSITE" id="PS50156">
    <property type="entry name" value="SSD"/>
    <property type="match status" value="2"/>
</dbReference>
<dbReference type="Pfam" id="PF03176">
    <property type="entry name" value="MMPL"/>
    <property type="match status" value="2"/>
</dbReference>
<comment type="similarity">
    <text evidence="2">Belongs to the resistance-nodulation-cell division (RND) (TC 2.A.6) family. MmpL subfamily.</text>
</comment>
<keyword evidence="5 7" id="KW-1133">Transmembrane helix</keyword>
<gene>
    <name evidence="9" type="ORF">DZF91_03050</name>
</gene>
<evidence type="ECO:0000256" key="5">
    <source>
        <dbReference type="ARBA" id="ARBA00022989"/>
    </source>
</evidence>
<keyword evidence="4 7" id="KW-0812">Transmembrane</keyword>
<accession>A0A372JTK8</accession>
<evidence type="ECO:0000256" key="7">
    <source>
        <dbReference type="SAM" id="Phobius"/>
    </source>
</evidence>
<feature type="transmembrane region" description="Helical" evidence="7">
    <location>
        <begin position="623"/>
        <end position="643"/>
    </location>
</feature>
<feature type="transmembrane region" description="Helical" evidence="7">
    <location>
        <begin position="352"/>
        <end position="375"/>
    </location>
</feature>
<dbReference type="OrthoDB" id="2365435at2"/>
<evidence type="ECO:0000256" key="6">
    <source>
        <dbReference type="ARBA" id="ARBA00023136"/>
    </source>
</evidence>
<dbReference type="GO" id="GO:0005886">
    <property type="term" value="C:plasma membrane"/>
    <property type="evidence" value="ECO:0007669"/>
    <property type="project" value="UniProtKB-SubCell"/>
</dbReference>
<protein>
    <recommendedName>
        <fullName evidence="8">SSD domain-containing protein</fullName>
    </recommendedName>
</protein>
<feature type="transmembrane region" description="Helical" evidence="7">
    <location>
        <begin position="590"/>
        <end position="611"/>
    </location>
</feature>
<sequence length="754" mass="78004">MYAARRRYGSGCRRGAFLRQTRRGKDRIHDECLIVNRGGSIVNGIWRGSGRRLAAVVSGRRAKWIVLAFWVVLLVALGPLSGRLKDVQKDDAASWLPAGAQSTQVVKLDERFHSGEQVTAVVVYSRTSGVTPADRAKARADAAAFGRLPGAGTPQGPFVSEDGRALRTLVPIRKDDAADAVKAARDIAARGGTGLETHVTGPAGGVADLGAVFGAMDGLLLAVAAGVVVVLLLLIYRSPLLWLVPLVGAVFALGLSQSAVYLLARYAGLTFNGQTSGILTVLVFGVATDYALLLVARYREELRRHADRHEAMAAALHRAGPAVLASAGTVAAGLLCLLAATMNANRGLGPVAAAGVVAALAAMTTLLPALLVALGRWIFWPLVPRYEPTAANAHAGGGAGHRAAGGVDGVWGRVGRLVATRPRALWVGTSLLLVAMASGLGSLSADGLANRDQFVTTPDSVTGAAVVARHFPAGSGAPAVVIGPASGAARLADTLRATDGVAEVGRPAVAQGYVRYEATLRDPADGRAAQDTVDRLRKAVGGTARVGGPTATALDTRRAAAHDDRVVIPAVLAVVFLILAVLLRALVAPLLMTATVVLSFLASLGVSALVFRHGFGFGGSDASFPLLTFIFLVALGVDYTIFLMHRVREEAQRAGTRRGIVRGLTVTGGVITSAGLVLAATFAALAALPLVAMVQMGFAVAFGVLLDTVVVRSLLLPALAYDLGRRVWLPGRLAAAPASAPRRGGTLEPLEPLT</sequence>
<evidence type="ECO:0000256" key="1">
    <source>
        <dbReference type="ARBA" id="ARBA00004651"/>
    </source>
</evidence>
<dbReference type="InterPro" id="IPR004869">
    <property type="entry name" value="MMPL_dom"/>
</dbReference>
<dbReference type="Gene3D" id="1.20.1640.10">
    <property type="entry name" value="Multidrug efflux transporter AcrB transmembrane domain"/>
    <property type="match status" value="2"/>
</dbReference>
<feature type="domain" description="SSD" evidence="8">
    <location>
        <begin position="247"/>
        <end position="373"/>
    </location>
</feature>
<dbReference type="PANTHER" id="PTHR33406">
    <property type="entry name" value="MEMBRANE PROTEIN MJ1562-RELATED"/>
    <property type="match status" value="1"/>
</dbReference>
<dbReference type="InterPro" id="IPR050545">
    <property type="entry name" value="Mycobact_MmpL"/>
</dbReference>
<evidence type="ECO:0000256" key="2">
    <source>
        <dbReference type="ARBA" id="ARBA00010157"/>
    </source>
</evidence>
<comment type="caution">
    <text evidence="9">The sequence shown here is derived from an EMBL/GenBank/DDBJ whole genome shotgun (WGS) entry which is preliminary data.</text>
</comment>
<dbReference type="EMBL" id="QURH01000059">
    <property type="protein sequence ID" value="RFU43094.1"/>
    <property type="molecule type" value="Genomic_DNA"/>
</dbReference>
<keyword evidence="10" id="KW-1185">Reference proteome</keyword>
<dbReference type="SUPFAM" id="SSF82866">
    <property type="entry name" value="Multidrug efflux transporter AcrB transmembrane domain"/>
    <property type="match status" value="2"/>
</dbReference>